<dbReference type="InterPro" id="IPR003660">
    <property type="entry name" value="HAMP_dom"/>
</dbReference>
<dbReference type="GO" id="GO:0007165">
    <property type="term" value="P:signal transduction"/>
    <property type="evidence" value="ECO:0007669"/>
    <property type="project" value="UniProtKB-KW"/>
</dbReference>
<name>A0A0N0GQM6_9NEIS</name>
<feature type="transmembrane region" description="Helical" evidence="8">
    <location>
        <begin position="174"/>
        <end position="193"/>
    </location>
</feature>
<reference evidence="11 12" key="1">
    <citation type="submission" date="2015-07" db="EMBL/GenBank/DDBJ databases">
        <title>Draft genome sequence of the Amantichitinum ursilacus IGB-41, a new chitin-degrading bacterium.</title>
        <authorList>
            <person name="Kirstahler P."/>
            <person name="Guenther M."/>
            <person name="Grumaz C."/>
            <person name="Rupp S."/>
            <person name="Zibek S."/>
            <person name="Sohn K."/>
        </authorList>
    </citation>
    <scope>NUCLEOTIDE SEQUENCE [LARGE SCALE GENOMIC DNA]</scope>
    <source>
        <strain evidence="11 12">IGB-41</strain>
    </source>
</reference>
<dbReference type="SUPFAM" id="SSF58104">
    <property type="entry name" value="Methyl-accepting chemotaxis protein (MCP) signaling domain"/>
    <property type="match status" value="1"/>
</dbReference>
<keyword evidence="12" id="KW-1185">Reference proteome</keyword>
<comment type="similarity">
    <text evidence="6">Belongs to the methyl-accepting chemotaxis (MCP) protein family.</text>
</comment>
<keyword evidence="5 7" id="KW-0807">Transducer</keyword>
<evidence type="ECO:0000256" key="4">
    <source>
        <dbReference type="ARBA" id="ARBA00023136"/>
    </source>
</evidence>
<dbReference type="InterPro" id="IPR004090">
    <property type="entry name" value="Chemotax_Me-accpt_rcpt"/>
</dbReference>
<evidence type="ECO:0000256" key="3">
    <source>
        <dbReference type="ARBA" id="ARBA00022989"/>
    </source>
</evidence>
<comment type="subcellular location">
    <subcellularLocation>
        <location evidence="1">Membrane</location>
        <topology evidence="1">Multi-pass membrane protein</topology>
    </subcellularLocation>
</comment>
<dbReference type="GO" id="GO:0006935">
    <property type="term" value="P:chemotaxis"/>
    <property type="evidence" value="ECO:0007669"/>
    <property type="project" value="InterPro"/>
</dbReference>
<dbReference type="AlphaFoldDB" id="A0A0N0GQM6"/>
<dbReference type="GO" id="GO:0004888">
    <property type="term" value="F:transmembrane signaling receptor activity"/>
    <property type="evidence" value="ECO:0007669"/>
    <property type="project" value="InterPro"/>
</dbReference>
<feature type="domain" description="HAMP" evidence="10">
    <location>
        <begin position="194"/>
        <end position="245"/>
    </location>
</feature>
<dbReference type="InterPro" id="IPR004089">
    <property type="entry name" value="MCPsignal_dom"/>
</dbReference>
<sequence>MKLATQLRLVSAFAALALLGLGIWFGTLVNALAHDFDGYRQAQHTVSALGQMRAVMLTASRLDPLAADADKTLQQAAHDVSQASKAVALNDVQQKQLQAALAGHWANFLNQYQSAVKIAGTSPQDALGIPDQAWHNELEPLLQTLNGISQAASQAGEQATAVFDRDIRRMSVQILAPLALTAFVLMGSLLWFWRVLQRRLHAMARVSAQLQQGDLTSRMPRGEDEIGHLGGALNQFLEHLTRTLQQARAAAETSRQDAAEVTTLADAIHTDSGQQTALLQQMVAGSGVLQQTAQQVGDRAREASAIAAQTQSTVAEAHAAGNATLQRLDALNAEFEATDVALHALTDTIAQIVAAASGIEAIAQQTNLLALNAAIEAARAGEAGRGFAVVADEVRKLSSMTSESTQDIRRILDATRDRTRVTLDAMQAASQRVLECRHDGSTVAGLLARISHAAGQVSSEMTTISHAVSAQDEASTAMRTQLERVDQGAQQSMQGTSRMVQGMQHLTGVATDLQRQLGTLRF</sequence>
<keyword evidence="2 8" id="KW-0812">Transmembrane</keyword>
<evidence type="ECO:0000259" key="9">
    <source>
        <dbReference type="PROSITE" id="PS50111"/>
    </source>
</evidence>
<protein>
    <submittedName>
        <fullName evidence="11">Methyl-accepting chemotaxis protein PctA</fullName>
    </submittedName>
</protein>
<evidence type="ECO:0000256" key="5">
    <source>
        <dbReference type="ARBA" id="ARBA00023224"/>
    </source>
</evidence>
<dbReference type="RefSeq" id="WP_083458747.1">
    <property type="nucleotide sequence ID" value="NZ_LAQT01000002.1"/>
</dbReference>
<evidence type="ECO:0000256" key="1">
    <source>
        <dbReference type="ARBA" id="ARBA00004141"/>
    </source>
</evidence>
<evidence type="ECO:0000313" key="12">
    <source>
        <dbReference type="Proteomes" id="UP000037939"/>
    </source>
</evidence>
<dbReference type="CDD" id="cd06225">
    <property type="entry name" value="HAMP"/>
    <property type="match status" value="1"/>
</dbReference>
<evidence type="ECO:0000313" key="11">
    <source>
        <dbReference type="EMBL" id="KPC54601.1"/>
    </source>
</evidence>
<dbReference type="Gene3D" id="1.10.287.950">
    <property type="entry name" value="Methyl-accepting chemotaxis protein"/>
    <property type="match status" value="1"/>
</dbReference>
<evidence type="ECO:0000259" key="10">
    <source>
        <dbReference type="PROSITE" id="PS50885"/>
    </source>
</evidence>
<dbReference type="PANTHER" id="PTHR32089:SF119">
    <property type="entry name" value="METHYL-ACCEPTING CHEMOTAXIS PROTEIN CTPL"/>
    <property type="match status" value="1"/>
</dbReference>
<organism evidence="11 12">
    <name type="scientific">Amantichitinum ursilacus</name>
    <dbReference type="NCBI Taxonomy" id="857265"/>
    <lineage>
        <taxon>Bacteria</taxon>
        <taxon>Pseudomonadati</taxon>
        <taxon>Pseudomonadota</taxon>
        <taxon>Betaproteobacteria</taxon>
        <taxon>Neisseriales</taxon>
        <taxon>Chitinibacteraceae</taxon>
        <taxon>Amantichitinum</taxon>
    </lineage>
</organism>
<dbReference type="GO" id="GO:0016020">
    <property type="term" value="C:membrane"/>
    <property type="evidence" value="ECO:0007669"/>
    <property type="project" value="UniProtKB-SubCell"/>
</dbReference>
<dbReference type="STRING" id="857265.WG78_03480"/>
<dbReference type="SMART" id="SM00304">
    <property type="entry name" value="HAMP"/>
    <property type="match status" value="1"/>
</dbReference>
<evidence type="ECO:0000256" key="6">
    <source>
        <dbReference type="ARBA" id="ARBA00029447"/>
    </source>
</evidence>
<dbReference type="Pfam" id="PF00015">
    <property type="entry name" value="MCPsignal"/>
    <property type="match status" value="1"/>
</dbReference>
<dbReference type="PROSITE" id="PS50111">
    <property type="entry name" value="CHEMOTAXIS_TRANSDUC_2"/>
    <property type="match status" value="1"/>
</dbReference>
<proteinExistence type="inferred from homology"/>
<evidence type="ECO:0000256" key="2">
    <source>
        <dbReference type="ARBA" id="ARBA00022692"/>
    </source>
</evidence>
<dbReference type="Proteomes" id="UP000037939">
    <property type="component" value="Unassembled WGS sequence"/>
</dbReference>
<gene>
    <name evidence="11" type="primary">pctA_1</name>
    <name evidence="11" type="ORF">WG78_03480</name>
</gene>
<keyword evidence="4 8" id="KW-0472">Membrane</keyword>
<dbReference type="SMART" id="SM00283">
    <property type="entry name" value="MA"/>
    <property type="match status" value="1"/>
</dbReference>
<feature type="domain" description="Methyl-accepting transducer" evidence="9">
    <location>
        <begin position="250"/>
        <end position="486"/>
    </location>
</feature>
<dbReference type="EMBL" id="LAQT01000002">
    <property type="protein sequence ID" value="KPC54601.1"/>
    <property type="molecule type" value="Genomic_DNA"/>
</dbReference>
<comment type="caution">
    <text evidence="11">The sequence shown here is derived from an EMBL/GenBank/DDBJ whole genome shotgun (WGS) entry which is preliminary data.</text>
</comment>
<dbReference type="PROSITE" id="PS50885">
    <property type="entry name" value="HAMP"/>
    <property type="match status" value="1"/>
</dbReference>
<accession>A0A0N0GQM6</accession>
<dbReference type="OrthoDB" id="8594397at2"/>
<dbReference type="Pfam" id="PF00672">
    <property type="entry name" value="HAMP"/>
    <property type="match status" value="1"/>
</dbReference>
<evidence type="ECO:0000256" key="8">
    <source>
        <dbReference type="SAM" id="Phobius"/>
    </source>
</evidence>
<dbReference type="PATRIC" id="fig|857265.3.peg.710"/>
<keyword evidence="3 8" id="KW-1133">Transmembrane helix</keyword>
<evidence type="ECO:0000256" key="7">
    <source>
        <dbReference type="PROSITE-ProRule" id="PRU00284"/>
    </source>
</evidence>
<dbReference type="PRINTS" id="PR00260">
    <property type="entry name" value="CHEMTRNSDUCR"/>
</dbReference>
<dbReference type="PANTHER" id="PTHR32089">
    <property type="entry name" value="METHYL-ACCEPTING CHEMOTAXIS PROTEIN MCPB"/>
    <property type="match status" value="1"/>
</dbReference>